<dbReference type="Gene3D" id="3.10.450.50">
    <property type="match status" value="1"/>
</dbReference>
<dbReference type="Proteomes" id="UP000031512">
    <property type="component" value="Chromosome 1"/>
</dbReference>
<dbReference type="InterPro" id="IPR018222">
    <property type="entry name" value="Nuclear_transport_factor_2_euk"/>
</dbReference>
<dbReference type="AlphaFoldDB" id="L0AUN6"/>
<dbReference type="FunFam" id="3.10.450.50:FF:000005">
    <property type="entry name" value="Nuclear transport factor 2"/>
    <property type="match status" value="1"/>
</dbReference>
<dbReference type="CDD" id="cd00780">
    <property type="entry name" value="NTF2"/>
    <property type="match status" value="1"/>
</dbReference>
<dbReference type="InterPro" id="IPR032710">
    <property type="entry name" value="NTF2-like_dom_sf"/>
</dbReference>
<gene>
    <name evidence="4" type="ORF">BEWA_017790</name>
</gene>
<dbReference type="SUPFAM" id="SSF54427">
    <property type="entry name" value="NTF2-like"/>
    <property type="match status" value="1"/>
</dbReference>
<dbReference type="PANTHER" id="PTHR12612">
    <property type="entry name" value="NUCLEAR TRANSPORT FACTOR 2"/>
    <property type="match status" value="1"/>
</dbReference>
<dbReference type="EMBL" id="CP001669">
    <property type="protein sequence ID" value="AFZ78938.1"/>
    <property type="molecule type" value="Genomic_DNA"/>
</dbReference>
<dbReference type="eggNOG" id="KOG2104">
    <property type="taxonomic scope" value="Eukaryota"/>
</dbReference>
<dbReference type="PROSITE" id="PS50177">
    <property type="entry name" value="NTF2_DOMAIN"/>
    <property type="match status" value="1"/>
</dbReference>
<keyword evidence="1 2" id="KW-0963">Cytoplasm</keyword>
<comment type="function">
    <text evidence="2">Has a role in nuclear-cytoplasmic transport of proteins and mRNAs.</text>
</comment>
<dbReference type="STRING" id="1537102.L0AUN6"/>
<dbReference type="VEuPathDB" id="PiroplasmaDB:BEWA_017790"/>
<organism evidence="4 5">
    <name type="scientific">Theileria equi strain WA</name>
    <dbReference type="NCBI Taxonomy" id="1537102"/>
    <lineage>
        <taxon>Eukaryota</taxon>
        <taxon>Sar</taxon>
        <taxon>Alveolata</taxon>
        <taxon>Apicomplexa</taxon>
        <taxon>Aconoidasida</taxon>
        <taxon>Piroplasmida</taxon>
        <taxon>Theileriidae</taxon>
        <taxon>Theileria</taxon>
    </lineage>
</organism>
<dbReference type="OrthoDB" id="6507044at2759"/>
<feature type="domain" description="NTF2" evidence="3">
    <location>
        <begin position="12"/>
        <end position="121"/>
    </location>
</feature>
<evidence type="ECO:0000256" key="1">
    <source>
        <dbReference type="ARBA" id="ARBA00022490"/>
    </source>
</evidence>
<keyword evidence="2" id="KW-0653">Protein transport</keyword>
<evidence type="ECO:0000259" key="3">
    <source>
        <dbReference type="PROSITE" id="PS50177"/>
    </source>
</evidence>
<dbReference type="Pfam" id="PF02136">
    <property type="entry name" value="NTF2"/>
    <property type="match status" value="1"/>
</dbReference>
<dbReference type="InterPro" id="IPR045875">
    <property type="entry name" value="NTF2"/>
</dbReference>
<protein>
    <recommendedName>
        <fullName evidence="2">Nuclear transport factor 2</fullName>
        <shortName evidence="2">NTF-2</shortName>
    </recommendedName>
</protein>
<dbReference type="InterPro" id="IPR002075">
    <property type="entry name" value="NTF2_dom"/>
</dbReference>
<dbReference type="GO" id="GO:0051028">
    <property type="term" value="P:mRNA transport"/>
    <property type="evidence" value="ECO:0007669"/>
    <property type="project" value="UniProtKB-UniRule"/>
</dbReference>
<keyword evidence="2" id="KW-0539">Nucleus</keyword>
<evidence type="ECO:0000256" key="2">
    <source>
        <dbReference type="RuleBase" id="RU369002"/>
    </source>
</evidence>
<dbReference type="GO" id="GO:0005737">
    <property type="term" value="C:cytoplasm"/>
    <property type="evidence" value="ECO:0007669"/>
    <property type="project" value="UniProtKB-SubCell"/>
</dbReference>
<dbReference type="RefSeq" id="XP_004828604.1">
    <property type="nucleotide sequence ID" value="XM_004828547.1"/>
</dbReference>
<dbReference type="KEGG" id="beq:BEWA_017790"/>
<accession>L0AUN6</accession>
<dbReference type="GO" id="GO:0005635">
    <property type="term" value="C:nuclear envelope"/>
    <property type="evidence" value="ECO:0007669"/>
    <property type="project" value="UniProtKB-ARBA"/>
</dbReference>
<proteinExistence type="predicted"/>
<name>L0AUN6_THEEQ</name>
<keyword evidence="2" id="KW-0813">Transport</keyword>
<dbReference type="GeneID" id="15805961"/>
<evidence type="ECO:0000313" key="4">
    <source>
        <dbReference type="EMBL" id="AFZ78938.1"/>
    </source>
</evidence>
<comment type="subcellular location">
    <subcellularLocation>
        <location evidence="2">Cytoplasm</location>
    </subcellularLocation>
    <subcellularLocation>
        <location evidence="2">Nucleus</location>
    </subcellularLocation>
</comment>
<keyword evidence="5" id="KW-1185">Reference proteome</keyword>
<dbReference type="GO" id="GO:0006606">
    <property type="term" value="P:protein import into nucleus"/>
    <property type="evidence" value="ECO:0007669"/>
    <property type="project" value="UniProtKB-ARBA"/>
</dbReference>
<reference evidence="4 5" key="1">
    <citation type="journal article" date="2012" name="BMC Genomics">
        <title>Comparative genomic analysis and phylogenetic position of Theileria equi.</title>
        <authorList>
            <person name="Kappmeyer L.S."/>
            <person name="Thiagarajan M."/>
            <person name="Herndon D.R."/>
            <person name="Ramsay J.D."/>
            <person name="Caler E."/>
            <person name="Djikeng A."/>
            <person name="Gillespie J.J."/>
            <person name="Lau A.O."/>
            <person name="Roalson E.H."/>
            <person name="Silva J.C."/>
            <person name="Silva M.G."/>
            <person name="Suarez C.E."/>
            <person name="Ueti M.W."/>
            <person name="Nene V.M."/>
            <person name="Mealey R.H."/>
            <person name="Knowles D.P."/>
            <person name="Brayton K.A."/>
        </authorList>
    </citation>
    <scope>NUCLEOTIDE SEQUENCE [LARGE SCALE GENOMIC DNA]</scope>
    <source>
        <strain evidence="4 5">WA</strain>
    </source>
</reference>
<evidence type="ECO:0000313" key="5">
    <source>
        <dbReference type="Proteomes" id="UP000031512"/>
    </source>
</evidence>
<sequence length="124" mass="13990">MASGMNAQFNQIGLQFTEMYYRLMESDRKGLAQFYTDDSMMTFENNSYKGQAQIMEKLLSNPASKYSILTCDCQPAPNNGVVAFIMGDLSVENNPPMKFAHVVQLFPNGNSYFVLNDIFRLCIG</sequence>